<dbReference type="Proteomes" id="UP000037035">
    <property type="component" value="Unassembled WGS sequence"/>
</dbReference>
<dbReference type="AlphaFoldDB" id="A0A0L6VJR6"/>
<evidence type="ECO:0000256" key="1">
    <source>
        <dbReference type="SAM" id="MobiDB-lite"/>
    </source>
</evidence>
<evidence type="ECO:0000313" key="2">
    <source>
        <dbReference type="EMBL" id="KNZ60949.1"/>
    </source>
</evidence>
<accession>A0A0L6VJR6</accession>
<evidence type="ECO:0000313" key="3">
    <source>
        <dbReference type="Proteomes" id="UP000037035"/>
    </source>
</evidence>
<dbReference type="OrthoDB" id="411615at2759"/>
<dbReference type="VEuPathDB" id="FungiDB:VP01_1477g1"/>
<feature type="compositionally biased region" description="Polar residues" evidence="1">
    <location>
        <begin position="1"/>
        <end position="23"/>
    </location>
</feature>
<proteinExistence type="predicted"/>
<keyword evidence="3" id="KW-1185">Reference proteome</keyword>
<dbReference type="EMBL" id="LAVV01005308">
    <property type="protein sequence ID" value="KNZ60949.1"/>
    <property type="molecule type" value="Genomic_DNA"/>
</dbReference>
<feature type="region of interest" description="Disordered" evidence="1">
    <location>
        <begin position="1"/>
        <end position="25"/>
    </location>
</feature>
<comment type="caution">
    <text evidence="2">The sequence shown here is derived from an EMBL/GenBank/DDBJ whole genome shotgun (WGS) entry which is preliminary data.</text>
</comment>
<evidence type="ECO:0008006" key="4">
    <source>
        <dbReference type="Google" id="ProtNLM"/>
    </source>
</evidence>
<gene>
    <name evidence="2" type="ORF">VP01_1477g1</name>
</gene>
<sequence length="89" mass="10442">MSTTRTLTTSANQSSPRQITNQAPEIEKELNSIERHSVWDNHWEEPPNPLNTTWVFRFKENTHSDPLKFKSRLCVQGFNQLHSVDYLET</sequence>
<protein>
    <recommendedName>
        <fullName evidence="4">Reverse transcriptase Ty1/copia-type domain-containing protein</fullName>
    </recommendedName>
</protein>
<name>A0A0L6VJR6_9BASI</name>
<organism evidence="2 3">
    <name type="scientific">Puccinia sorghi</name>
    <dbReference type="NCBI Taxonomy" id="27349"/>
    <lineage>
        <taxon>Eukaryota</taxon>
        <taxon>Fungi</taxon>
        <taxon>Dikarya</taxon>
        <taxon>Basidiomycota</taxon>
        <taxon>Pucciniomycotina</taxon>
        <taxon>Pucciniomycetes</taxon>
        <taxon>Pucciniales</taxon>
        <taxon>Pucciniaceae</taxon>
        <taxon>Puccinia</taxon>
    </lineage>
</organism>
<reference evidence="2 3" key="1">
    <citation type="submission" date="2015-08" db="EMBL/GenBank/DDBJ databases">
        <title>Next Generation Sequencing and Analysis of the Genome of Puccinia sorghi L Schw, the Causal Agent of Maize Common Rust.</title>
        <authorList>
            <person name="Rochi L."/>
            <person name="Burguener G."/>
            <person name="Darino M."/>
            <person name="Turjanski A."/>
            <person name="Kreff E."/>
            <person name="Dieguez M.J."/>
            <person name="Sacco F."/>
        </authorList>
    </citation>
    <scope>NUCLEOTIDE SEQUENCE [LARGE SCALE GENOMIC DNA]</scope>
    <source>
        <strain evidence="2 3">RO10H11247</strain>
    </source>
</reference>